<dbReference type="Pfam" id="PF07161">
    <property type="entry name" value="LppX_LprAFG"/>
    <property type="match status" value="1"/>
</dbReference>
<dbReference type="EMBL" id="JACCKD010000009">
    <property type="protein sequence ID" value="MBA0128076.1"/>
    <property type="molecule type" value="Genomic_DNA"/>
</dbReference>
<gene>
    <name evidence="4" type="ORF">H0B56_21230</name>
</gene>
<comment type="subcellular location">
    <subcellularLocation>
        <location evidence="1">Cell envelope</location>
    </subcellularLocation>
</comment>
<dbReference type="RefSeq" id="WP_180894862.1">
    <property type="nucleotide sequence ID" value="NZ_JACCKD010000009.1"/>
</dbReference>
<proteinExistence type="inferred from homology"/>
<keyword evidence="3" id="KW-1003">Cell membrane</keyword>
<comment type="similarity">
    <text evidence="2">Belongs to the LppX/LprAFG lipoprotein family.</text>
</comment>
<keyword evidence="5" id="KW-1185">Reference proteome</keyword>
<dbReference type="SUPFAM" id="SSF89392">
    <property type="entry name" value="Prokaryotic lipoproteins and lipoprotein localization factors"/>
    <property type="match status" value="1"/>
</dbReference>
<dbReference type="CDD" id="cd16334">
    <property type="entry name" value="LppX-like"/>
    <property type="match status" value="1"/>
</dbReference>
<reference evidence="4 5" key="1">
    <citation type="submission" date="2020-07" db="EMBL/GenBank/DDBJ databases">
        <title>Genome of Haloechinothrix sp.</title>
        <authorList>
            <person name="Tang S.-K."/>
            <person name="Yang L."/>
            <person name="Zhu W.-Y."/>
        </authorList>
    </citation>
    <scope>NUCLEOTIDE SEQUENCE [LARGE SCALE GENOMIC DNA]</scope>
    <source>
        <strain evidence="4 5">YIM 98757</strain>
    </source>
</reference>
<dbReference type="Gene3D" id="2.50.20.20">
    <property type="match status" value="1"/>
</dbReference>
<evidence type="ECO:0000256" key="3">
    <source>
        <dbReference type="ARBA" id="ARBA00022475"/>
    </source>
</evidence>
<evidence type="ECO:0000313" key="4">
    <source>
        <dbReference type="EMBL" id="MBA0128076.1"/>
    </source>
</evidence>
<keyword evidence="4" id="KW-0449">Lipoprotein</keyword>
<evidence type="ECO:0000256" key="2">
    <source>
        <dbReference type="ARBA" id="ARBA00009194"/>
    </source>
</evidence>
<dbReference type="InterPro" id="IPR009830">
    <property type="entry name" value="LppX/LprAFG"/>
</dbReference>
<dbReference type="AlphaFoldDB" id="A0A838AFG5"/>
<organism evidence="4 5">
    <name type="scientific">Haloechinothrix aidingensis</name>
    <dbReference type="NCBI Taxonomy" id="2752311"/>
    <lineage>
        <taxon>Bacteria</taxon>
        <taxon>Bacillati</taxon>
        <taxon>Actinomycetota</taxon>
        <taxon>Actinomycetes</taxon>
        <taxon>Pseudonocardiales</taxon>
        <taxon>Pseudonocardiaceae</taxon>
        <taxon>Haloechinothrix</taxon>
    </lineage>
</organism>
<evidence type="ECO:0000256" key="1">
    <source>
        <dbReference type="ARBA" id="ARBA00004196"/>
    </source>
</evidence>
<sequence>MLLHQQRGRRTACLVAATALAVGACTSDGEDLPAAGTLLDAAAESAGEVTSAHFALQANGEVPGLTVQMVEGDLTTDGGPYGAAQGVATVSMGGQLVESEFVLHEESLFLKGPTGGFQEIPADRITSIYDPSAVLDPERGVAHLLGQVRDAETTGTDTVDGTETHEVTGTVEHQVIDELIPGVESDAEITLWLDEERDHLPVKVTLSFPEAGGDETPTVDVTLSEVNEPVTVSPPG</sequence>
<keyword evidence="3" id="KW-0472">Membrane</keyword>
<accession>A0A838AFG5</accession>
<evidence type="ECO:0000313" key="5">
    <source>
        <dbReference type="Proteomes" id="UP000582974"/>
    </source>
</evidence>
<dbReference type="InterPro" id="IPR029046">
    <property type="entry name" value="LolA/LolB/LppX"/>
</dbReference>
<name>A0A838AFG5_9PSEU</name>
<comment type="caution">
    <text evidence="4">The sequence shown here is derived from an EMBL/GenBank/DDBJ whole genome shotgun (WGS) entry which is preliminary data.</text>
</comment>
<dbReference type="PROSITE" id="PS51257">
    <property type="entry name" value="PROKAR_LIPOPROTEIN"/>
    <property type="match status" value="1"/>
</dbReference>
<dbReference type="GO" id="GO:0030313">
    <property type="term" value="C:cell envelope"/>
    <property type="evidence" value="ECO:0007669"/>
    <property type="project" value="UniProtKB-SubCell"/>
</dbReference>
<protein>
    <submittedName>
        <fullName evidence="4">LppX_LprAFG lipoprotein</fullName>
    </submittedName>
</protein>
<dbReference type="Proteomes" id="UP000582974">
    <property type="component" value="Unassembled WGS sequence"/>
</dbReference>